<proteinExistence type="predicted"/>
<keyword evidence="1" id="KW-0812">Transmembrane</keyword>
<dbReference type="EMBL" id="CP013023">
    <property type="protein sequence ID" value="ANF97908.1"/>
    <property type="molecule type" value="Genomic_DNA"/>
</dbReference>
<evidence type="ECO:0000256" key="1">
    <source>
        <dbReference type="SAM" id="Phobius"/>
    </source>
</evidence>
<evidence type="ECO:0000313" key="3">
    <source>
        <dbReference type="Proteomes" id="UP000078148"/>
    </source>
</evidence>
<keyword evidence="1" id="KW-0472">Membrane</keyword>
<sequence length="243" mass="27605">MIRLFRYELYKLRRTRLLWLVAIAPLFMVFQGVQNFVRYRQIWTREAWEVIMEQTFIFYPSFLYPLLIAVIMAMVARVDHVQGGWKYMLAHPVSRSGIYMAKLAAGILYILISMAAFGISVVMGGLIAGAGGSIPWGEIAWKMAGCFLASLPVIMIQYELSMRFSHIGVPLAASIIMSVPSILVANSKQFWLFDPWTYPIVLLLGSRLDMDDGQSVIMNIIIVVLTLLVFLIGMLGFRRRDIV</sequence>
<dbReference type="PANTHER" id="PTHR37305">
    <property type="entry name" value="INTEGRAL MEMBRANE PROTEIN-RELATED"/>
    <property type="match status" value="1"/>
</dbReference>
<reference evidence="2 3" key="2">
    <citation type="journal article" date="2016" name="Int. J. Syst. Evol. Microbiol.">
        <title>Paenibacillus bovis sp. nov., isolated from raw yak (Bos grunniens) milk.</title>
        <authorList>
            <person name="Gao C."/>
            <person name="Han J."/>
            <person name="Liu Z."/>
            <person name="Xu X."/>
            <person name="Hang F."/>
            <person name="Wu Z."/>
        </authorList>
    </citation>
    <scope>NUCLEOTIDE SEQUENCE [LARGE SCALE GENOMIC DNA]</scope>
    <source>
        <strain evidence="2 3">BD3526</strain>
    </source>
</reference>
<evidence type="ECO:0000313" key="2">
    <source>
        <dbReference type="EMBL" id="ANF97908.1"/>
    </source>
</evidence>
<dbReference type="Proteomes" id="UP000078148">
    <property type="component" value="Chromosome"/>
</dbReference>
<feature type="transmembrane region" description="Helical" evidence="1">
    <location>
        <begin position="216"/>
        <end position="237"/>
    </location>
</feature>
<dbReference type="RefSeq" id="WP_060536002.1">
    <property type="nucleotide sequence ID" value="NZ_CP013023.1"/>
</dbReference>
<dbReference type="Pfam" id="PF12730">
    <property type="entry name" value="ABC2_membrane_4"/>
    <property type="match status" value="1"/>
</dbReference>
<reference evidence="3" key="1">
    <citation type="submission" date="2015-10" db="EMBL/GenBank/DDBJ databases">
        <title>Genome of Paenibacillus bovis sp. nov.</title>
        <authorList>
            <person name="Wu Z."/>
            <person name="Gao C."/>
            <person name="Liu Z."/>
            <person name="Zheng H."/>
        </authorList>
    </citation>
    <scope>NUCLEOTIDE SEQUENCE [LARGE SCALE GENOMIC DNA]</scope>
    <source>
        <strain evidence="3">BD3526</strain>
    </source>
</reference>
<protein>
    <recommendedName>
        <fullName evidence="4">ABC transporter permease</fullName>
    </recommendedName>
</protein>
<dbReference type="STRING" id="1616788.AR543_19050"/>
<organism evidence="2 3">
    <name type="scientific">Paenibacillus bovis</name>
    <dbReference type="NCBI Taxonomy" id="1616788"/>
    <lineage>
        <taxon>Bacteria</taxon>
        <taxon>Bacillati</taxon>
        <taxon>Bacillota</taxon>
        <taxon>Bacilli</taxon>
        <taxon>Bacillales</taxon>
        <taxon>Paenibacillaceae</taxon>
        <taxon>Paenibacillus</taxon>
    </lineage>
</organism>
<feature type="transmembrane region" description="Helical" evidence="1">
    <location>
        <begin position="56"/>
        <end position="78"/>
    </location>
</feature>
<dbReference type="OrthoDB" id="9781996at2"/>
<feature type="transmembrane region" description="Helical" evidence="1">
    <location>
        <begin position="99"/>
        <end position="127"/>
    </location>
</feature>
<dbReference type="AlphaFoldDB" id="A0A172ZJY7"/>
<keyword evidence="1" id="KW-1133">Transmembrane helix</keyword>
<feature type="transmembrane region" description="Helical" evidence="1">
    <location>
        <begin position="167"/>
        <end position="185"/>
    </location>
</feature>
<accession>A0A172ZJY7</accession>
<name>A0A172ZJY7_9BACL</name>
<dbReference type="KEGG" id="pbv:AR543_19050"/>
<keyword evidence="3" id="KW-1185">Reference proteome</keyword>
<evidence type="ECO:0008006" key="4">
    <source>
        <dbReference type="Google" id="ProtNLM"/>
    </source>
</evidence>
<gene>
    <name evidence="2" type="ORF">AR543_19050</name>
</gene>
<feature type="transmembrane region" description="Helical" evidence="1">
    <location>
        <begin position="139"/>
        <end position="160"/>
    </location>
</feature>
<dbReference type="CDD" id="cd21809">
    <property type="entry name" value="ABC-2_lan_permease-like"/>
    <property type="match status" value="1"/>
</dbReference>
<dbReference type="PANTHER" id="PTHR37305:SF1">
    <property type="entry name" value="MEMBRANE PROTEIN"/>
    <property type="match status" value="1"/>
</dbReference>